<evidence type="ECO:0000313" key="1">
    <source>
        <dbReference type="EMBL" id="RBA28050.1"/>
    </source>
</evidence>
<dbReference type="Proteomes" id="UP000253319">
    <property type="component" value="Unassembled WGS sequence"/>
</dbReference>
<dbReference type="Pfam" id="PF14305">
    <property type="entry name" value="ATPgrasp_TupA"/>
    <property type="match status" value="1"/>
</dbReference>
<keyword evidence="2" id="KW-1185">Reference proteome</keyword>
<proteinExistence type="predicted"/>
<dbReference type="InterPro" id="IPR029465">
    <property type="entry name" value="ATPgrasp_TupA"/>
</dbReference>
<accession>A0A365P0Q4</accession>
<organism evidence="1 2">
    <name type="scientific">Flavobacterium tibetense</name>
    <dbReference type="NCBI Taxonomy" id="2233533"/>
    <lineage>
        <taxon>Bacteria</taxon>
        <taxon>Pseudomonadati</taxon>
        <taxon>Bacteroidota</taxon>
        <taxon>Flavobacteriia</taxon>
        <taxon>Flavobacteriales</taxon>
        <taxon>Flavobacteriaceae</taxon>
        <taxon>Flavobacterium</taxon>
    </lineage>
</organism>
<name>A0A365P0Q4_9FLAO</name>
<dbReference type="AlphaFoldDB" id="A0A365P0Q4"/>
<evidence type="ECO:0000313" key="2">
    <source>
        <dbReference type="Proteomes" id="UP000253319"/>
    </source>
</evidence>
<comment type="caution">
    <text evidence="1">The sequence shown here is derived from an EMBL/GenBank/DDBJ whole genome shotgun (WGS) entry which is preliminary data.</text>
</comment>
<protein>
    <submittedName>
        <fullName evidence="1">Glycosyltransferase</fullName>
    </submittedName>
</protein>
<reference evidence="1 2" key="1">
    <citation type="submission" date="2018-06" db="EMBL/GenBank/DDBJ databases">
        <title>Flavobacterium tibetense sp. nov., isolated from a wetland YonghuCo on Tibetan Plateau.</title>
        <authorList>
            <person name="Xing P."/>
            <person name="Phurbu D."/>
            <person name="Lu H."/>
        </authorList>
    </citation>
    <scope>NUCLEOTIDE SEQUENCE [LARGE SCALE GENOMIC DNA]</scope>
    <source>
        <strain evidence="1 2">YH5</strain>
    </source>
</reference>
<keyword evidence="1" id="KW-0808">Transferase</keyword>
<gene>
    <name evidence="1" type="ORF">DPN68_09040</name>
</gene>
<dbReference type="GO" id="GO:0016740">
    <property type="term" value="F:transferase activity"/>
    <property type="evidence" value="ECO:0007669"/>
    <property type="project" value="UniProtKB-KW"/>
</dbReference>
<dbReference type="EMBL" id="QLST01000010">
    <property type="protein sequence ID" value="RBA28050.1"/>
    <property type="molecule type" value="Genomic_DNA"/>
</dbReference>
<sequence>MNFFKKKYYQLYLKFLQRFSKNDVLFCKTKYYYYNKRSLNLEQPVEFMEKIQWLKLYHYKEQLGNLVDKYEVRHFVESKIGASYLNPIIGIYNSVEDIDFENLPNQFVIKGTHGSGYNCIVNDKSKVNQNKLEHKLASFLKANYFNENREYIYKNVAPRLLVEEYISEFDSSQLIDYKFYTVHGVPKYVLVKVIENGKDKKCFYDLNWNKIYPDVISSDFLQTDISRPSNFNEMLEVVKKLSSDFIFVRVDLYSLQHKIIFGELTFFPTAGVKRFKIECFNKELGDTITLPL</sequence>